<evidence type="ECO:0000256" key="4">
    <source>
        <dbReference type="SAM" id="MobiDB-lite"/>
    </source>
</evidence>
<feature type="region of interest" description="Disordered" evidence="4">
    <location>
        <begin position="244"/>
        <end position="269"/>
    </location>
</feature>
<proteinExistence type="predicted"/>
<evidence type="ECO:0000259" key="5">
    <source>
        <dbReference type="PROSITE" id="PS51077"/>
    </source>
</evidence>
<feature type="domain" description="HTH iclR-type" evidence="5">
    <location>
        <begin position="5"/>
        <end position="67"/>
    </location>
</feature>
<dbReference type="Pfam" id="PF09339">
    <property type="entry name" value="HTH_IclR"/>
    <property type="match status" value="1"/>
</dbReference>
<dbReference type="PANTHER" id="PTHR30136:SF35">
    <property type="entry name" value="HTH-TYPE TRANSCRIPTIONAL REGULATOR RV1719"/>
    <property type="match status" value="1"/>
</dbReference>
<evidence type="ECO:0008006" key="8">
    <source>
        <dbReference type="Google" id="ProtNLM"/>
    </source>
</evidence>
<dbReference type="SUPFAM" id="SSF55781">
    <property type="entry name" value="GAF domain-like"/>
    <property type="match status" value="1"/>
</dbReference>
<protein>
    <recommendedName>
        <fullName evidence="8">IclR family transcriptional regulator</fullName>
    </recommendedName>
</protein>
<reference evidence="7" key="1">
    <citation type="submission" date="2014-04" db="EMBL/GenBank/DDBJ databases">
        <title>In planta biocontrol of soil-borne Fusarium wilt of banana through a plant endophytic bacterium, Burkholderia cenocepacia 869T2.</title>
        <authorList>
            <person name="Ho Y.-N."/>
            <person name="Chiang H.-M."/>
            <person name="Chao C.-P."/>
            <person name="Su C.-C."/>
            <person name="Hsu H.-F."/>
            <person name="Guo C.-T."/>
            <person name="Hsieh J.-L."/>
            <person name="Huang C.-C."/>
        </authorList>
    </citation>
    <scope>NUCLEOTIDE SEQUENCE [LARGE SCALE GENOMIC DNA]</scope>
    <source>
        <strain evidence="7">869T2</strain>
    </source>
</reference>
<dbReference type="InterPro" id="IPR036390">
    <property type="entry name" value="WH_DNA-bd_sf"/>
</dbReference>
<dbReference type="Gene3D" id="3.30.450.40">
    <property type="match status" value="1"/>
</dbReference>
<keyword evidence="1" id="KW-0805">Transcription regulation</keyword>
<name>A0A071MHD0_9BURK</name>
<evidence type="ECO:0000256" key="3">
    <source>
        <dbReference type="ARBA" id="ARBA00023163"/>
    </source>
</evidence>
<dbReference type="InterPro" id="IPR050707">
    <property type="entry name" value="HTH_MetabolicPath_Reg"/>
</dbReference>
<dbReference type="PANTHER" id="PTHR30136">
    <property type="entry name" value="HELIX-TURN-HELIX TRANSCRIPTIONAL REGULATOR, ICLR FAMILY"/>
    <property type="match status" value="1"/>
</dbReference>
<organism evidence="7">
    <name type="scientific">Burkholderia cenocepacia</name>
    <dbReference type="NCBI Taxonomy" id="95486"/>
    <lineage>
        <taxon>Bacteria</taxon>
        <taxon>Pseudomonadati</taxon>
        <taxon>Pseudomonadota</taxon>
        <taxon>Betaproteobacteria</taxon>
        <taxon>Burkholderiales</taxon>
        <taxon>Burkholderiaceae</taxon>
        <taxon>Burkholderia</taxon>
        <taxon>Burkholderia cepacia complex</taxon>
    </lineage>
</organism>
<dbReference type="SUPFAM" id="SSF46785">
    <property type="entry name" value="Winged helix' DNA-binding domain"/>
    <property type="match status" value="1"/>
</dbReference>
<dbReference type="PROSITE" id="PS51077">
    <property type="entry name" value="HTH_ICLR"/>
    <property type="match status" value="1"/>
</dbReference>
<dbReference type="OrthoDB" id="9000968at2"/>
<accession>A0A071MHD0</accession>
<evidence type="ECO:0000313" key="7">
    <source>
        <dbReference type="EMBL" id="KEA60078.1"/>
    </source>
</evidence>
<dbReference type="InterPro" id="IPR029016">
    <property type="entry name" value="GAF-like_dom_sf"/>
</dbReference>
<gene>
    <name evidence="7" type="ORF">DT99_08300</name>
</gene>
<comment type="caution">
    <text evidence="7">The sequence shown here is derived from an EMBL/GenBank/DDBJ whole genome shotgun (WGS) entry which is preliminary data.</text>
</comment>
<keyword evidence="3" id="KW-0804">Transcription</keyword>
<dbReference type="InterPro" id="IPR005471">
    <property type="entry name" value="Tscrpt_reg_IclR_N"/>
</dbReference>
<dbReference type="Gene3D" id="1.10.10.10">
    <property type="entry name" value="Winged helix-like DNA-binding domain superfamily/Winged helix DNA-binding domain"/>
    <property type="match status" value="1"/>
</dbReference>
<sequence length="269" mass="29217">MATTVPAAARTLAVFEVFAREQRELLKSELARLLDLPESSCSDLLSTLQEIGYVARTASTKRYYPTSRLANVAAAITQHDELYAIGKEACALVAEKTHESAYFGELDGQEVRIVASHEGLHPLRYVSVEGDRVALHATSIGKAILAGMAPEDSARLLRLRPLKALTEFTKTSPEALEKEIAKQRETGIFSAVNEGREGLSSLAISGLIGDRLIGLSLTGPSDRLKANRASYIAALEEVREAVFERTSAPKSKGRPRSVHHAPRARKTAE</sequence>
<dbReference type="GO" id="GO:0003677">
    <property type="term" value="F:DNA binding"/>
    <property type="evidence" value="ECO:0007669"/>
    <property type="project" value="UniProtKB-KW"/>
</dbReference>
<dbReference type="EMBL" id="JJOA01000007">
    <property type="protein sequence ID" value="KEA60078.1"/>
    <property type="molecule type" value="Genomic_DNA"/>
</dbReference>
<feature type="compositionally biased region" description="Basic residues" evidence="4">
    <location>
        <begin position="251"/>
        <end position="269"/>
    </location>
</feature>
<keyword evidence="2" id="KW-0238">DNA-binding</keyword>
<evidence type="ECO:0000259" key="6">
    <source>
        <dbReference type="PROSITE" id="PS51078"/>
    </source>
</evidence>
<dbReference type="PROSITE" id="PS51078">
    <property type="entry name" value="ICLR_ED"/>
    <property type="match status" value="1"/>
</dbReference>
<dbReference type="GO" id="GO:0003700">
    <property type="term" value="F:DNA-binding transcription factor activity"/>
    <property type="evidence" value="ECO:0007669"/>
    <property type="project" value="TreeGrafter"/>
</dbReference>
<dbReference type="GO" id="GO:0045892">
    <property type="term" value="P:negative regulation of DNA-templated transcription"/>
    <property type="evidence" value="ECO:0007669"/>
    <property type="project" value="TreeGrafter"/>
</dbReference>
<feature type="domain" description="IclR-ED" evidence="6">
    <location>
        <begin position="68"/>
        <end position="251"/>
    </location>
</feature>
<dbReference type="InterPro" id="IPR036388">
    <property type="entry name" value="WH-like_DNA-bd_sf"/>
</dbReference>
<dbReference type="SMART" id="SM00346">
    <property type="entry name" value="HTH_ICLR"/>
    <property type="match status" value="1"/>
</dbReference>
<evidence type="ECO:0000256" key="1">
    <source>
        <dbReference type="ARBA" id="ARBA00023015"/>
    </source>
</evidence>
<dbReference type="AlphaFoldDB" id="A0A071MHD0"/>
<evidence type="ECO:0000256" key="2">
    <source>
        <dbReference type="ARBA" id="ARBA00023125"/>
    </source>
</evidence>
<dbReference type="InterPro" id="IPR014757">
    <property type="entry name" value="Tscrpt_reg_IclR_C"/>
</dbReference>
<dbReference type="Pfam" id="PF01614">
    <property type="entry name" value="IclR_C"/>
    <property type="match status" value="1"/>
</dbReference>